<accession>A0A7J8TAN4</accession>
<sequence>MPLLKVFSLLNCSILIRLFLKRIVFIPSIAFVNTRRISRFLATVLKRLERCLILFLKPMSIGWIAV</sequence>
<feature type="non-terminal residue" evidence="1">
    <location>
        <position position="66"/>
    </location>
</feature>
<dbReference type="AlphaFoldDB" id="A0A7J8TAN4"/>
<evidence type="ECO:0000313" key="1">
    <source>
        <dbReference type="EMBL" id="MBA0635212.1"/>
    </source>
</evidence>
<keyword evidence="2" id="KW-1185">Reference proteome</keyword>
<comment type="caution">
    <text evidence="1">The sequence shown here is derived from an EMBL/GenBank/DDBJ whole genome shotgun (WGS) entry which is preliminary data.</text>
</comment>
<dbReference type="Proteomes" id="UP000593561">
    <property type="component" value="Unassembled WGS sequence"/>
</dbReference>
<gene>
    <name evidence="1" type="ORF">Godav_024477</name>
</gene>
<name>A0A7J8TAN4_GOSDV</name>
<evidence type="ECO:0000313" key="2">
    <source>
        <dbReference type="Proteomes" id="UP000593561"/>
    </source>
</evidence>
<protein>
    <submittedName>
        <fullName evidence="1">Uncharacterized protein</fullName>
    </submittedName>
</protein>
<reference evidence="1 2" key="1">
    <citation type="journal article" date="2019" name="Genome Biol. Evol.">
        <title>Insights into the evolution of the New World diploid cottons (Gossypium, subgenus Houzingenia) based on genome sequencing.</title>
        <authorList>
            <person name="Grover C.E."/>
            <person name="Arick M.A. 2nd"/>
            <person name="Thrash A."/>
            <person name="Conover J.L."/>
            <person name="Sanders W.S."/>
            <person name="Peterson D.G."/>
            <person name="Frelichowski J.E."/>
            <person name="Scheffler J.A."/>
            <person name="Scheffler B.E."/>
            <person name="Wendel J.F."/>
        </authorList>
    </citation>
    <scope>NUCLEOTIDE SEQUENCE [LARGE SCALE GENOMIC DNA]</scope>
    <source>
        <strain evidence="1">27</strain>
        <tissue evidence="1">Leaf</tissue>
    </source>
</reference>
<organism evidence="1 2">
    <name type="scientific">Gossypium davidsonii</name>
    <name type="common">Davidson's cotton</name>
    <name type="synonym">Gossypium klotzschianum subsp. davidsonii</name>
    <dbReference type="NCBI Taxonomy" id="34287"/>
    <lineage>
        <taxon>Eukaryota</taxon>
        <taxon>Viridiplantae</taxon>
        <taxon>Streptophyta</taxon>
        <taxon>Embryophyta</taxon>
        <taxon>Tracheophyta</taxon>
        <taxon>Spermatophyta</taxon>
        <taxon>Magnoliopsida</taxon>
        <taxon>eudicotyledons</taxon>
        <taxon>Gunneridae</taxon>
        <taxon>Pentapetalae</taxon>
        <taxon>rosids</taxon>
        <taxon>malvids</taxon>
        <taxon>Malvales</taxon>
        <taxon>Malvaceae</taxon>
        <taxon>Malvoideae</taxon>
        <taxon>Gossypium</taxon>
    </lineage>
</organism>
<proteinExistence type="predicted"/>
<dbReference type="EMBL" id="JABFAC010241054">
    <property type="protein sequence ID" value="MBA0635212.1"/>
    <property type="molecule type" value="Genomic_DNA"/>
</dbReference>